<evidence type="ECO:0000256" key="2">
    <source>
        <dbReference type="ARBA" id="ARBA00009592"/>
    </source>
</evidence>
<reference evidence="11" key="1">
    <citation type="submission" date="2023-10" db="EMBL/GenBank/DDBJ databases">
        <authorList>
            <person name="Domelevo Entfellner J.-B."/>
        </authorList>
    </citation>
    <scope>NUCLEOTIDE SEQUENCE</scope>
</reference>
<evidence type="ECO:0000256" key="8">
    <source>
        <dbReference type="ARBA" id="ARBA00023136"/>
    </source>
</evidence>
<evidence type="ECO:0000256" key="6">
    <source>
        <dbReference type="ARBA" id="ARBA00022737"/>
    </source>
</evidence>
<dbReference type="PANTHER" id="PTHR27004:SF460">
    <property type="entry name" value="RECEPTOR-LIKE PROTEIN 33"/>
    <property type="match status" value="1"/>
</dbReference>
<sequence>MLEYIDVSDNQINDSFPCWLRTLPELKVVALLNNHLYGSIRCPTTFTFPKLHIIDLSRNQLSGSLSSKAIQNCKSMKALVLLNLSNNMLFGSIPSLGKLSNLEVLDLSLNSHIPQNKQFATFPHSSFEGNQELCVNPLVSKCEYDGGSLFAPGTLPELQVVAMGDNNLYGSIRDGHGYAKLQEFYYLIAKAINGSSNKFYADGEIPDVIGDLQACFAQPIQQQ</sequence>
<evidence type="ECO:0000256" key="10">
    <source>
        <dbReference type="ARBA" id="ARBA00023180"/>
    </source>
</evidence>
<dbReference type="InterPro" id="IPR032675">
    <property type="entry name" value="LRR_dom_sf"/>
</dbReference>
<dbReference type="PANTHER" id="PTHR27004">
    <property type="entry name" value="RECEPTOR-LIKE PROTEIN 12 ISOFORM X1"/>
    <property type="match status" value="1"/>
</dbReference>
<dbReference type="SUPFAM" id="SSF52058">
    <property type="entry name" value="L domain-like"/>
    <property type="match status" value="1"/>
</dbReference>
<dbReference type="GO" id="GO:0005886">
    <property type="term" value="C:plasma membrane"/>
    <property type="evidence" value="ECO:0007669"/>
    <property type="project" value="UniProtKB-SubCell"/>
</dbReference>
<evidence type="ECO:0000256" key="1">
    <source>
        <dbReference type="ARBA" id="ARBA00004251"/>
    </source>
</evidence>
<accession>A0AA86RMR9</accession>
<dbReference type="Gene3D" id="3.80.10.10">
    <property type="entry name" value="Ribonuclease Inhibitor"/>
    <property type="match status" value="1"/>
</dbReference>
<dbReference type="Proteomes" id="UP001189624">
    <property type="component" value="Chromosome 1"/>
</dbReference>
<dbReference type="InterPro" id="IPR001611">
    <property type="entry name" value="Leu-rich_rpt"/>
</dbReference>
<keyword evidence="12" id="KW-1185">Reference proteome</keyword>
<keyword evidence="10" id="KW-0325">Glycoprotein</keyword>
<dbReference type="EMBL" id="OY731398">
    <property type="protein sequence ID" value="CAJ1828194.1"/>
    <property type="molecule type" value="Genomic_DNA"/>
</dbReference>
<comment type="similarity">
    <text evidence="2">Belongs to the RLP family.</text>
</comment>
<dbReference type="Pfam" id="PF00560">
    <property type="entry name" value="LRR_1"/>
    <property type="match status" value="3"/>
</dbReference>
<evidence type="ECO:0000256" key="3">
    <source>
        <dbReference type="ARBA" id="ARBA00022475"/>
    </source>
</evidence>
<keyword evidence="6" id="KW-0677">Repeat</keyword>
<comment type="subcellular location">
    <subcellularLocation>
        <location evidence="1">Cell membrane</location>
        <topology evidence="1">Single-pass type I membrane protein</topology>
    </subcellularLocation>
</comment>
<organism evidence="11 12">
    <name type="scientific">Sphenostylis stenocarpa</name>
    <dbReference type="NCBI Taxonomy" id="92480"/>
    <lineage>
        <taxon>Eukaryota</taxon>
        <taxon>Viridiplantae</taxon>
        <taxon>Streptophyta</taxon>
        <taxon>Embryophyta</taxon>
        <taxon>Tracheophyta</taxon>
        <taxon>Spermatophyta</taxon>
        <taxon>Magnoliopsida</taxon>
        <taxon>eudicotyledons</taxon>
        <taxon>Gunneridae</taxon>
        <taxon>Pentapetalae</taxon>
        <taxon>rosids</taxon>
        <taxon>fabids</taxon>
        <taxon>Fabales</taxon>
        <taxon>Fabaceae</taxon>
        <taxon>Papilionoideae</taxon>
        <taxon>50 kb inversion clade</taxon>
        <taxon>NPAAA clade</taxon>
        <taxon>indigoferoid/millettioid clade</taxon>
        <taxon>Phaseoleae</taxon>
        <taxon>Sphenostylis</taxon>
    </lineage>
</organism>
<keyword evidence="8" id="KW-0472">Membrane</keyword>
<keyword evidence="7" id="KW-1133">Transmembrane helix</keyword>
<keyword evidence="4" id="KW-0433">Leucine-rich repeat</keyword>
<evidence type="ECO:0000256" key="9">
    <source>
        <dbReference type="ARBA" id="ARBA00023170"/>
    </source>
</evidence>
<evidence type="ECO:0000256" key="5">
    <source>
        <dbReference type="ARBA" id="ARBA00022692"/>
    </source>
</evidence>
<dbReference type="Gramene" id="rna-AYBTSS11_LOCUS1328">
    <property type="protein sequence ID" value="CAJ1828194.1"/>
    <property type="gene ID" value="gene-AYBTSS11_LOCUS1328"/>
</dbReference>
<evidence type="ECO:0000256" key="7">
    <source>
        <dbReference type="ARBA" id="ARBA00022989"/>
    </source>
</evidence>
<gene>
    <name evidence="11" type="ORF">AYBTSS11_LOCUS1328</name>
</gene>
<proteinExistence type="inferred from homology"/>
<evidence type="ECO:0000256" key="4">
    <source>
        <dbReference type="ARBA" id="ARBA00022614"/>
    </source>
</evidence>
<name>A0AA86RMR9_9FABA</name>
<evidence type="ECO:0000313" key="12">
    <source>
        <dbReference type="Proteomes" id="UP001189624"/>
    </source>
</evidence>
<keyword evidence="9" id="KW-0675">Receptor</keyword>
<dbReference type="AlphaFoldDB" id="A0AA86RMR9"/>
<keyword evidence="3" id="KW-1003">Cell membrane</keyword>
<protein>
    <submittedName>
        <fullName evidence="11">Uncharacterized protein</fullName>
    </submittedName>
</protein>
<keyword evidence="5" id="KW-0812">Transmembrane</keyword>
<evidence type="ECO:0000313" key="11">
    <source>
        <dbReference type="EMBL" id="CAJ1828194.1"/>
    </source>
</evidence>